<evidence type="ECO:0000313" key="9">
    <source>
        <dbReference type="Proteomes" id="UP000318288"/>
    </source>
</evidence>
<name>A0A5C6FCM2_9BACT</name>
<feature type="domain" description="Histidine kinase" evidence="7">
    <location>
        <begin position="343"/>
        <end position="562"/>
    </location>
</feature>
<dbReference type="InterPro" id="IPR050736">
    <property type="entry name" value="Sensor_HK_Regulatory"/>
</dbReference>
<dbReference type="SUPFAM" id="SSF55874">
    <property type="entry name" value="ATPase domain of HSP90 chaperone/DNA topoisomerase II/histidine kinase"/>
    <property type="match status" value="1"/>
</dbReference>
<keyword evidence="5" id="KW-0418">Kinase</keyword>
<evidence type="ECO:0000256" key="6">
    <source>
        <dbReference type="ARBA" id="ARBA00023012"/>
    </source>
</evidence>
<dbReference type="InterPro" id="IPR003594">
    <property type="entry name" value="HATPase_dom"/>
</dbReference>
<dbReference type="PANTHER" id="PTHR43711:SF1">
    <property type="entry name" value="HISTIDINE KINASE 1"/>
    <property type="match status" value="1"/>
</dbReference>
<protein>
    <recommendedName>
        <fullName evidence="2">histidine kinase</fullName>
        <ecNumber evidence="2">2.7.13.3</ecNumber>
    </recommendedName>
</protein>
<dbReference type="Proteomes" id="UP000318288">
    <property type="component" value="Unassembled WGS sequence"/>
</dbReference>
<keyword evidence="3" id="KW-0597">Phosphoprotein</keyword>
<organism evidence="8 9">
    <name type="scientific">Rubripirellula tenax</name>
    <dbReference type="NCBI Taxonomy" id="2528015"/>
    <lineage>
        <taxon>Bacteria</taxon>
        <taxon>Pseudomonadati</taxon>
        <taxon>Planctomycetota</taxon>
        <taxon>Planctomycetia</taxon>
        <taxon>Pirellulales</taxon>
        <taxon>Pirellulaceae</taxon>
        <taxon>Rubripirellula</taxon>
    </lineage>
</organism>
<comment type="catalytic activity">
    <reaction evidence="1">
        <text>ATP + protein L-histidine = ADP + protein N-phospho-L-histidine.</text>
        <dbReference type="EC" id="2.7.13.3"/>
    </reaction>
</comment>
<dbReference type="Pfam" id="PF00512">
    <property type="entry name" value="HisKA"/>
    <property type="match status" value="1"/>
</dbReference>
<proteinExistence type="predicted"/>
<dbReference type="PRINTS" id="PR00344">
    <property type="entry name" value="BCTRLSENSOR"/>
</dbReference>
<evidence type="ECO:0000256" key="1">
    <source>
        <dbReference type="ARBA" id="ARBA00000085"/>
    </source>
</evidence>
<dbReference type="InterPro" id="IPR005467">
    <property type="entry name" value="His_kinase_dom"/>
</dbReference>
<reference evidence="8 9" key="1">
    <citation type="submission" date="2019-02" db="EMBL/GenBank/DDBJ databases">
        <title>Deep-cultivation of Planctomycetes and their phenomic and genomic characterization uncovers novel biology.</title>
        <authorList>
            <person name="Wiegand S."/>
            <person name="Jogler M."/>
            <person name="Boedeker C."/>
            <person name="Pinto D."/>
            <person name="Vollmers J."/>
            <person name="Rivas-Marin E."/>
            <person name="Kohn T."/>
            <person name="Peeters S.H."/>
            <person name="Heuer A."/>
            <person name="Rast P."/>
            <person name="Oberbeckmann S."/>
            <person name="Bunk B."/>
            <person name="Jeske O."/>
            <person name="Meyerdierks A."/>
            <person name="Storesund J.E."/>
            <person name="Kallscheuer N."/>
            <person name="Luecker S."/>
            <person name="Lage O.M."/>
            <person name="Pohl T."/>
            <person name="Merkel B.J."/>
            <person name="Hornburger P."/>
            <person name="Mueller R.-W."/>
            <person name="Bruemmer F."/>
            <person name="Labrenz M."/>
            <person name="Spormann A.M."/>
            <person name="Op Den Camp H."/>
            <person name="Overmann J."/>
            <person name="Amann R."/>
            <person name="Jetten M.S.M."/>
            <person name="Mascher T."/>
            <person name="Medema M.H."/>
            <person name="Devos D.P."/>
            <person name="Kaster A.-K."/>
            <person name="Ovreas L."/>
            <person name="Rohde M."/>
            <person name="Galperin M.Y."/>
            <person name="Jogler C."/>
        </authorList>
    </citation>
    <scope>NUCLEOTIDE SEQUENCE [LARGE SCALE GENOMIC DNA]</scope>
    <source>
        <strain evidence="8 9">Poly51</strain>
    </source>
</reference>
<dbReference type="PROSITE" id="PS50109">
    <property type="entry name" value="HIS_KIN"/>
    <property type="match status" value="1"/>
</dbReference>
<sequence>MMRAWWWTWKQTMTRPRSLWCVLIFAAITTGLGLAMLSRHATGLAKARQSSEARENLQQNVRVALWRLDSRLGPMVATMNDQNEAAMELNRDGGWGHGWFSVQPMLPWEKTVPRQKAVKDSATYRYEDRAAKNGMEMTSDTASWLNELRTLVSPDEWMTVISNSFPKRIADPIEAVASNRDQVELQNRMQAVQQQMSFNQSAQFSLAAELSMSGQPTEILPVWVKGELFVVRSCESLQCAVTATWVDWPALKDSLIADVSDLLADVDIVATRPADTPRPETTLAALPLRLVVPPPMVASSIDSATATALGLAWAAWLSAVVLAALTLDRLMSLTQRRAAFVSAVTHELRTPLTTFRLYTDLLQRGAISDEEQRREYLQTLSTEADRLTHLVDNVLRYSKLQQTSSPLAMETVNVSDWIERIRGRLVDRLAMSNMTLEIAQRGDGDWRTDPLAMEQVLFNLIDNAAKYAVTATDRTVCLRIDVDLSSVKFEVSDHGPGVPQTFAASLFQPFTKSAERAAETAVGVGLGLALARQTMEALGGEIDYVEAPDGGAVFRIESPRRHS</sequence>
<dbReference type="Gene3D" id="1.10.287.130">
    <property type="match status" value="1"/>
</dbReference>
<evidence type="ECO:0000256" key="4">
    <source>
        <dbReference type="ARBA" id="ARBA00022679"/>
    </source>
</evidence>
<dbReference type="EC" id="2.7.13.3" evidence="2"/>
<dbReference type="InterPro" id="IPR003661">
    <property type="entry name" value="HisK_dim/P_dom"/>
</dbReference>
<dbReference type="AlphaFoldDB" id="A0A5C6FCM2"/>
<dbReference type="InterPro" id="IPR036890">
    <property type="entry name" value="HATPase_C_sf"/>
</dbReference>
<dbReference type="SMART" id="SM00388">
    <property type="entry name" value="HisKA"/>
    <property type="match status" value="1"/>
</dbReference>
<dbReference type="PANTHER" id="PTHR43711">
    <property type="entry name" value="TWO-COMPONENT HISTIDINE KINASE"/>
    <property type="match status" value="1"/>
</dbReference>
<evidence type="ECO:0000256" key="3">
    <source>
        <dbReference type="ARBA" id="ARBA00022553"/>
    </source>
</evidence>
<dbReference type="InterPro" id="IPR036097">
    <property type="entry name" value="HisK_dim/P_sf"/>
</dbReference>
<dbReference type="FunFam" id="1.10.287.130:FF:000001">
    <property type="entry name" value="Two-component sensor histidine kinase"/>
    <property type="match status" value="1"/>
</dbReference>
<dbReference type="Gene3D" id="3.30.565.10">
    <property type="entry name" value="Histidine kinase-like ATPase, C-terminal domain"/>
    <property type="match status" value="1"/>
</dbReference>
<keyword evidence="6" id="KW-0902">Two-component regulatory system</keyword>
<dbReference type="SUPFAM" id="SSF47384">
    <property type="entry name" value="Homodimeric domain of signal transducing histidine kinase"/>
    <property type="match status" value="1"/>
</dbReference>
<accession>A0A5C6FCM2</accession>
<dbReference type="CDD" id="cd00082">
    <property type="entry name" value="HisKA"/>
    <property type="match status" value="1"/>
</dbReference>
<evidence type="ECO:0000313" key="8">
    <source>
        <dbReference type="EMBL" id="TWU59208.1"/>
    </source>
</evidence>
<gene>
    <name evidence="8" type="primary">phoR_2</name>
    <name evidence="8" type="ORF">Poly51_19940</name>
</gene>
<keyword evidence="9" id="KW-1185">Reference proteome</keyword>
<dbReference type="GO" id="GO:0000155">
    <property type="term" value="F:phosphorelay sensor kinase activity"/>
    <property type="evidence" value="ECO:0007669"/>
    <property type="project" value="InterPro"/>
</dbReference>
<dbReference type="SMART" id="SM00387">
    <property type="entry name" value="HATPase_c"/>
    <property type="match status" value="1"/>
</dbReference>
<dbReference type="EMBL" id="SJPW01000002">
    <property type="protein sequence ID" value="TWU59208.1"/>
    <property type="molecule type" value="Genomic_DNA"/>
</dbReference>
<dbReference type="CDD" id="cd00075">
    <property type="entry name" value="HATPase"/>
    <property type="match status" value="1"/>
</dbReference>
<dbReference type="OrthoDB" id="9813151at2"/>
<evidence type="ECO:0000256" key="2">
    <source>
        <dbReference type="ARBA" id="ARBA00012438"/>
    </source>
</evidence>
<keyword evidence="4 8" id="KW-0808">Transferase</keyword>
<dbReference type="Pfam" id="PF02518">
    <property type="entry name" value="HATPase_c"/>
    <property type="match status" value="1"/>
</dbReference>
<evidence type="ECO:0000256" key="5">
    <source>
        <dbReference type="ARBA" id="ARBA00022777"/>
    </source>
</evidence>
<comment type="caution">
    <text evidence="8">The sequence shown here is derived from an EMBL/GenBank/DDBJ whole genome shotgun (WGS) entry which is preliminary data.</text>
</comment>
<evidence type="ECO:0000259" key="7">
    <source>
        <dbReference type="PROSITE" id="PS50109"/>
    </source>
</evidence>
<dbReference type="InterPro" id="IPR004358">
    <property type="entry name" value="Sig_transdc_His_kin-like_C"/>
</dbReference>